<comment type="caution">
    <text evidence="2">The sequence shown here is derived from an EMBL/GenBank/DDBJ whole genome shotgun (WGS) entry which is preliminary data.</text>
</comment>
<evidence type="ECO:0000256" key="1">
    <source>
        <dbReference type="SAM" id="Phobius"/>
    </source>
</evidence>
<organism evidence="2 3">
    <name type="scientific">Weissella ceti</name>
    <dbReference type="NCBI Taxonomy" id="759620"/>
    <lineage>
        <taxon>Bacteria</taxon>
        <taxon>Bacillati</taxon>
        <taxon>Bacillota</taxon>
        <taxon>Bacilli</taxon>
        <taxon>Lactobacillales</taxon>
        <taxon>Lactobacillaceae</taxon>
        <taxon>Weissella</taxon>
    </lineage>
</organism>
<dbReference type="EMBL" id="JAOZFE010000003">
    <property type="protein sequence ID" value="MCW0953292.1"/>
    <property type="molecule type" value="Genomic_DNA"/>
</dbReference>
<reference evidence="2 3" key="1">
    <citation type="submission" date="2022-10" db="EMBL/GenBank/DDBJ databases">
        <title>Weissella fermenti sp. nov., isolated from fermented cabbage.</title>
        <authorList>
            <person name="Lee J.K."/>
            <person name="Baek J.H."/>
            <person name="Choi D.G."/>
            <person name="Kim J.M."/>
            <person name="Jeon C.O."/>
        </authorList>
    </citation>
    <scope>NUCLEOTIDE SEQUENCE [LARGE SCALE GENOMIC DNA]</scope>
    <source>
        <strain evidence="2 3">KACC 18534</strain>
    </source>
</reference>
<evidence type="ECO:0000313" key="2">
    <source>
        <dbReference type="EMBL" id="MCW0953292.1"/>
    </source>
</evidence>
<keyword evidence="1" id="KW-0472">Membrane</keyword>
<name>A0ABT3E4H0_9LACO</name>
<keyword evidence="1" id="KW-1133">Transmembrane helix</keyword>
<accession>A0ABT3E4H0</accession>
<dbReference type="Proteomes" id="UP001526225">
    <property type="component" value="Unassembled WGS sequence"/>
</dbReference>
<feature type="transmembrane region" description="Helical" evidence="1">
    <location>
        <begin position="20"/>
        <end position="44"/>
    </location>
</feature>
<gene>
    <name evidence="2" type="ORF">OIT44_04280</name>
</gene>
<dbReference type="RefSeq" id="WP_213408061.1">
    <property type="nucleotide sequence ID" value="NZ_CP074441.1"/>
</dbReference>
<keyword evidence="3" id="KW-1185">Reference proteome</keyword>
<evidence type="ECO:0000313" key="3">
    <source>
        <dbReference type="Proteomes" id="UP001526225"/>
    </source>
</evidence>
<protein>
    <submittedName>
        <fullName evidence="2">Uncharacterized protein</fullName>
    </submittedName>
</protein>
<sequence>MKLFNEDLLTISVEKSKKETIVTANVGRVVWLAFVSLIVMVLFVKR</sequence>
<keyword evidence="1" id="KW-0812">Transmembrane</keyword>
<proteinExistence type="predicted"/>